<gene>
    <name evidence="3" type="ORF">NP493_1360g00056</name>
</gene>
<keyword evidence="2" id="KW-1133">Transmembrane helix</keyword>
<feature type="transmembrane region" description="Helical" evidence="2">
    <location>
        <begin position="493"/>
        <end position="521"/>
    </location>
</feature>
<protein>
    <recommendedName>
        <fullName evidence="5">Transmembrane protein</fullName>
    </recommendedName>
</protein>
<dbReference type="EMBL" id="JAODUO010001360">
    <property type="protein sequence ID" value="KAK2165545.1"/>
    <property type="molecule type" value="Genomic_DNA"/>
</dbReference>
<proteinExistence type="predicted"/>
<keyword evidence="2" id="KW-0812">Transmembrane</keyword>
<dbReference type="Pfam" id="PF15052">
    <property type="entry name" value="TMEM169"/>
    <property type="match status" value="1"/>
</dbReference>
<dbReference type="Proteomes" id="UP001209878">
    <property type="component" value="Unassembled WGS sequence"/>
</dbReference>
<dbReference type="InterPro" id="IPR029386">
    <property type="entry name" value="TMEM169"/>
</dbReference>
<feature type="region of interest" description="Disordered" evidence="1">
    <location>
        <begin position="312"/>
        <end position="342"/>
    </location>
</feature>
<accession>A0AAD9K6X5</accession>
<feature type="compositionally biased region" description="Polar residues" evidence="1">
    <location>
        <begin position="318"/>
        <end position="329"/>
    </location>
</feature>
<name>A0AAD9K6X5_RIDPI</name>
<keyword evidence="4" id="KW-1185">Reference proteome</keyword>
<keyword evidence="2" id="KW-0472">Membrane</keyword>
<evidence type="ECO:0000256" key="2">
    <source>
        <dbReference type="SAM" id="Phobius"/>
    </source>
</evidence>
<feature type="region of interest" description="Disordered" evidence="1">
    <location>
        <begin position="395"/>
        <end position="414"/>
    </location>
</feature>
<comment type="caution">
    <text evidence="3">The sequence shown here is derived from an EMBL/GenBank/DDBJ whole genome shotgun (WGS) entry which is preliminary data.</text>
</comment>
<evidence type="ECO:0000313" key="4">
    <source>
        <dbReference type="Proteomes" id="UP001209878"/>
    </source>
</evidence>
<feature type="transmembrane region" description="Helical" evidence="2">
    <location>
        <begin position="585"/>
        <end position="606"/>
    </location>
</feature>
<feature type="transmembrane region" description="Helical" evidence="2">
    <location>
        <begin position="542"/>
        <end position="565"/>
    </location>
</feature>
<dbReference type="PANTHER" id="PTHR31777">
    <property type="entry name" value="TRANSMEMBRANE PROTEIN 169"/>
    <property type="match status" value="1"/>
</dbReference>
<reference evidence="3" key="1">
    <citation type="journal article" date="2023" name="Mol. Biol. Evol.">
        <title>Third-Generation Sequencing Reveals the Adaptive Role of the Epigenome in Three Deep-Sea Polychaetes.</title>
        <authorList>
            <person name="Perez M."/>
            <person name="Aroh O."/>
            <person name="Sun Y."/>
            <person name="Lan Y."/>
            <person name="Juniper S.K."/>
            <person name="Young C.R."/>
            <person name="Angers B."/>
            <person name="Qian P.Y."/>
        </authorList>
    </citation>
    <scope>NUCLEOTIDE SEQUENCE</scope>
    <source>
        <strain evidence="3">R07B-5</strain>
    </source>
</reference>
<feature type="compositionally biased region" description="Polar residues" evidence="1">
    <location>
        <begin position="230"/>
        <end position="249"/>
    </location>
</feature>
<dbReference type="AlphaFoldDB" id="A0AAD9K6X5"/>
<evidence type="ECO:0000256" key="1">
    <source>
        <dbReference type="SAM" id="MobiDB-lite"/>
    </source>
</evidence>
<feature type="region of interest" description="Disordered" evidence="1">
    <location>
        <begin position="175"/>
        <end position="207"/>
    </location>
</feature>
<feature type="region of interest" description="Disordered" evidence="1">
    <location>
        <begin position="109"/>
        <end position="136"/>
    </location>
</feature>
<evidence type="ECO:0008006" key="5">
    <source>
        <dbReference type="Google" id="ProtNLM"/>
    </source>
</evidence>
<feature type="compositionally biased region" description="Low complexity" evidence="1">
    <location>
        <begin position="196"/>
        <end position="206"/>
    </location>
</feature>
<sequence length="623" mass="66612">MEMAMETSPAGVGDVERGTASLEGDQHELSIVGAGDSRDDGIPNNESCEVPKGLVSDVPDPPNHKLTSGCLTDSAVDVTSTDTTRQSYVTSSSFITGDLMAMLMSNMNADTDDVEPGDVSVEPDGSATTDDPDQDVVETSCVASDCDTPVGMATRGSETSFNSKKVIADAIDNCVPDEQLDDDSRTRSALNEQRSDSPSSGISSCSVDTGGYLEEKLNTSAEHCVADTTPQCVSSQSVESTSDTCTVDNTAPLPGDVDLTQSDSRYSDDAPSFVLPGEAFNVLRIASSEATDISLENQRAQSLHSTTSDAASTAFKCPSSSTHKLTASSDDVPDVRPGADTDTSLQALSRQYGVNISEKADEAGRVTCAIDDVPVNGASVDQLDHRRVRLASSLSSDSDSIPCGSRHSTNDGKQYVNLPMSAVHRDHGDTHRDNHVIVRSATVKQGGRPGSHIKVQVELGEKELGKLNRYDVHRLLERGAGRWQCDRHKGPHIVLMTLLFMPVALVASTAFCLYMGTVCWYNVLCYLYVEGTALHKALFCPLLVLAYPVVIFATAFGVGSYASVVQVSWSLLRWQQKVTDYEKGFYGWLCTALGVVQCAPYGVIVLNTDVAQTLEPAQDETEV</sequence>
<feature type="region of interest" description="Disordered" evidence="1">
    <location>
        <begin position="230"/>
        <end position="256"/>
    </location>
</feature>
<organism evidence="3 4">
    <name type="scientific">Ridgeia piscesae</name>
    <name type="common">Tubeworm</name>
    <dbReference type="NCBI Taxonomy" id="27915"/>
    <lineage>
        <taxon>Eukaryota</taxon>
        <taxon>Metazoa</taxon>
        <taxon>Spiralia</taxon>
        <taxon>Lophotrochozoa</taxon>
        <taxon>Annelida</taxon>
        <taxon>Polychaeta</taxon>
        <taxon>Sedentaria</taxon>
        <taxon>Canalipalpata</taxon>
        <taxon>Sabellida</taxon>
        <taxon>Siboglinidae</taxon>
        <taxon>Ridgeia</taxon>
    </lineage>
</organism>
<evidence type="ECO:0000313" key="3">
    <source>
        <dbReference type="EMBL" id="KAK2165545.1"/>
    </source>
</evidence>
<dbReference type="PANTHER" id="PTHR31777:SF0">
    <property type="entry name" value="TRANSMEMBRANE PROTEIN 169"/>
    <property type="match status" value="1"/>
</dbReference>